<dbReference type="PANTHER" id="PTHR48207:SF3">
    <property type="entry name" value="SUCCINATE--HYDROXYMETHYLGLUTARATE COA-TRANSFERASE"/>
    <property type="match status" value="1"/>
</dbReference>
<comment type="caution">
    <text evidence="2">The sequence shown here is derived from an EMBL/GenBank/DDBJ whole genome shotgun (WGS) entry which is preliminary data.</text>
</comment>
<keyword evidence="3" id="KW-1185">Reference proteome</keyword>
<gene>
    <name evidence="2" type="ORF">AB2L27_01555</name>
</gene>
<dbReference type="Gene3D" id="3.40.50.10540">
    <property type="entry name" value="Crotonobetainyl-coa:carnitine coa-transferase, domain 1"/>
    <property type="match status" value="1"/>
</dbReference>
<dbReference type="RefSeq" id="WP_370439692.1">
    <property type="nucleotide sequence ID" value="NZ_JBGFTU010000001.1"/>
</dbReference>
<organism evidence="2 3">
    <name type="scientific">Kineococcus halophytocola</name>
    <dbReference type="NCBI Taxonomy" id="3234027"/>
    <lineage>
        <taxon>Bacteria</taxon>
        <taxon>Bacillati</taxon>
        <taxon>Actinomycetota</taxon>
        <taxon>Actinomycetes</taxon>
        <taxon>Kineosporiales</taxon>
        <taxon>Kineosporiaceae</taxon>
        <taxon>Kineococcus</taxon>
    </lineage>
</organism>
<dbReference type="Pfam" id="PF02515">
    <property type="entry name" value="CoA_transf_3"/>
    <property type="match status" value="1"/>
</dbReference>
<accession>A0ABV4GZ39</accession>
<dbReference type="InterPro" id="IPR023606">
    <property type="entry name" value="CoA-Trfase_III_dom_1_sf"/>
</dbReference>
<dbReference type="InterPro" id="IPR044855">
    <property type="entry name" value="CoA-Trfase_III_dom3_sf"/>
</dbReference>
<dbReference type="InterPro" id="IPR003673">
    <property type="entry name" value="CoA-Trfase_fam_III"/>
</dbReference>
<reference evidence="2 3" key="1">
    <citation type="submission" date="2024-07" db="EMBL/GenBank/DDBJ databases">
        <authorList>
            <person name="Thanompreechachai J."/>
            <person name="Duangmal K."/>
        </authorList>
    </citation>
    <scope>NUCLEOTIDE SEQUENCE [LARGE SCALE GENOMIC DNA]</scope>
    <source>
        <strain evidence="2 3">LSe6-4</strain>
    </source>
</reference>
<protein>
    <submittedName>
        <fullName evidence="2">CaiB/BaiF CoA transferase family protein</fullName>
    </submittedName>
</protein>
<dbReference type="GO" id="GO:0016740">
    <property type="term" value="F:transferase activity"/>
    <property type="evidence" value="ECO:0007669"/>
    <property type="project" value="UniProtKB-KW"/>
</dbReference>
<evidence type="ECO:0000313" key="2">
    <source>
        <dbReference type="EMBL" id="MEZ0163446.1"/>
    </source>
</evidence>
<evidence type="ECO:0000256" key="1">
    <source>
        <dbReference type="ARBA" id="ARBA00022679"/>
    </source>
</evidence>
<evidence type="ECO:0000313" key="3">
    <source>
        <dbReference type="Proteomes" id="UP001565927"/>
    </source>
</evidence>
<name>A0ABV4GZ39_9ACTN</name>
<dbReference type="Gene3D" id="3.30.1540.10">
    <property type="entry name" value="formyl-coa transferase, domain 3"/>
    <property type="match status" value="1"/>
</dbReference>
<dbReference type="SUPFAM" id="SSF89796">
    <property type="entry name" value="CoA-transferase family III (CaiB/BaiF)"/>
    <property type="match status" value="1"/>
</dbReference>
<sequence>MTTSNTTSAPGNPGPLDGIVVADFSRVLAGPYATMLLADLGAEVIKVEGPGGDDTRAWVPPERDGVGTYYLSVNRNKRSVTLDLRQESDRALAHELSRRADVFIHNFKPGGLARFGLEYEDVRARNDTVVYCSISGFGTAGGASLPGYDLLVQAMSGLMSLTGDPDGRPFRAGISVFDVMTGLHSAIGVLAALHHRDRTGQGQHVETNLLSTALSALVNQTSAYVAGGVVPTRMGNAHLSLFPYEPLATGDGELIVVAGNDAQFRRLVRALGRPELADDERFDSVAKRNVNREELRPHLVHALAAKSAQDWFAVLTAEGLPCGPINTVAGGVGLAEDLGLEPVVTVGEGTAAVPSVRNPIRFSATPASYRTPPPALGQHDAEVRAWLTTAWEGDRG</sequence>
<dbReference type="Proteomes" id="UP001565927">
    <property type="component" value="Unassembled WGS sequence"/>
</dbReference>
<dbReference type="PANTHER" id="PTHR48207">
    <property type="entry name" value="SUCCINATE--HYDROXYMETHYLGLUTARATE COA-TRANSFERASE"/>
    <property type="match status" value="1"/>
</dbReference>
<keyword evidence="1 2" id="KW-0808">Transferase</keyword>
<dbReference type="EMBL" id="JBGFTU010000001">
    <property type="protein sequence ID" value="MEZ0163446.1"/>
    <property type="molecule type" value="Genomic_DNA"/>
</dbReference>
<dbReference type="InterPro" id="IPR050483">
    <property type="entry name" value="CoA-transferase_III_domain"/>
</dbReference>
<proteinExistence type="predicted"/>